<protein>
    <submittedName>
        <fullName evidence="2">Uncharacterized protein</fullName>
    </submittedName>
</protein>
<dbReference type="AlphaFoldDB" id="A0A8R1IRW3"/>
<evidence type="ECO:0000313" key="3">
    <source>
        <dbReference type="Proteomes" id="UP000005237"/>
    </source>
</evidence>
<name>A0A8R1IRW3_CAEJA</name>
<reference evidence="3" key="1">
    <citation type="submission" date="2010-08" db="EMBL/GenBank/DDBJ databases">
        <authorList>
            <consortium name="Caenorhabditis japonica Sequencing Consortium"/>
            <person name="Wilson R.K."/>
        </authorList>
    </citation>
    <scope>NUCLEOTIDE SEQUENCE [LARGE SCALE GENOMIC DNA]</scope>
    <source>
        <strain evidence="3">DF5081</strain>
    </source>
</reference>
<evidence type="ECO:0000256" key="1">
    <source>
        <dbReference type="SAM" id="MobiDB-lite"/>
    </source>
</evidence>
<keyword evidence="3" id="KW-1185">Reference proteome</keyword>
<reference evidence="2" key="2">
    <citation type="submission" date="2022-06" db="UniProtKB">
        <authorList>
            <consortium name="EnsemblMetazoa"/>
        </authorList>
    </citation>
    <scope>IDENTIFICATION</scope>
    <source>
        <strain evidence="2">DF5081</strain>
    </source>
</reference>
<dbReference type="EnsemblMetazoa" id="CJA40467.1">
    <property type="protein sequence ID" value="CJA40467.1"/>
    <property type="gene ID" value="WBGene00216315"/>
</dbReference>
<feature type="compositionally biased region" description="Basic residues" evidence="1">
    <location>
        <begin position="67"/>
        <end position="78"/>
    </location>
</feature>
<proteinExistence type="predicted"/>
<feature type="region of interest" description="Disordered" evidence="1">
    <location>
        <begin position="54"/>
        <end position="91"/>
    </location>
</feature>
<organism evidence="2 3">
    <name type="scientific">Caenorhabditis japonica</name>
    <dbReference type="NCBI Taxonomy" id="281687"/>
    <lineage>
        <taxon>Eukaryota</taxon>
        <taxon>Metazoa</taxon>
        <taxon>Ecdysozoa</taxon>
        <taxon>Nematoda</taxon>
        <taxon>Chromadorea</taxon>
        <taxon>Rhabditida</taxon>
        <taxon>Rhabditina</taxon>
        <taxon>Rhabditomorpha</taxon>
        <taxon>Rhabditoidea</taxon>
        <taxon>Rhabditidae</taxon>
        <taxon>Peloderinae</taxon>
        <taxon>Caenorhabditis</taxon>
    </lineage>
</organism>
<sequence length="152" mass="17377">MRENFLISSSFFQAPAFIPKHQQKPPPPPPQQSPLTNQFAQMAIHDVPQQIIPYSQAHSLSFGGPLPHHRPHPHHSPQIHHPPPQAPFNQYQLESRGGTTYFYPEDHQQPPHDKNQFEEQAMPDGVIPVVKCTKILKKKRRSTASYGPMYIL</sequence>
<evidence type="ECO:0000313" key="2">
    <source>
        <dbReference type="EnsemblMetazoa" id="CJA40467.1"/>
    </source>
</evidence>
<dbReference type="Proteomes" id="UP000005237">
    <property type="component" value="Unassembled WGS sequence"/>
</dbReference>
<accession>A0A8R1IRW3</accession>